<sequence>MPEKRTSFAGLLLGFRKTADFLQDRTMKTGEDVEYLLELHRLLETGEGGKAVLIERLFEEILAIRMQQSAMEAKLDEVLHQQRAMVEALNLPVASGR</sequence>
<dbReference type="EMBL" id="BNAP01000014">
    <property type="protein sequence ID" value="GHG95122.1"/>
    <property type="molecule type" value="Genomic_DNA"/>
</dbReference>
<protein>
    <submittedName>
        <fullName evidence="1">Uncharacterized protein</fullName>
    </submittedName>
</protein>
<proteinExistence type="predicted"/>
<evidence type="ECO:0000313" key="2">
    <source>
        <dbReference type="Proteomes" id="UP000611500"/>
    </source>
</evidence>
<accession>A0A8J3ME81</accession>
<name>A0A8J3ME81_9RHOB</name>
<dbReference type="AlphaFoldDB" id="A0A8J3ME81"/>
<gene>
    <name evidence="1" type="ORF">GCM10010961_28590</name>
</gene>
<keyword evidence="2" id="KW-1185">Reference proteome</keyword>
<reference evidence="1" key="2">
    <citation type="submission" date="2020-09" db="EMBL/GenBank/DDBJ databases">
        <authorList>
            <person name="Sun Q."/>
            <person name="Zhou Y."/>
        </authorList>
    </citation>
    <scope>NUCLEOTIDE SEQUENCE</scope>
    <source>
        <strain evidence="1">CGMCC 1.7081</strain>
    </source>
</reference>
<dbReference type="Proteomes" id="UP000611500">
    <property type="component" value="Unassembled WGS sequence"/>
</dbReference>
<evidence type="ECO:0000313" key="1">
    <source>
        <dbReference type="EMBL" id="GHG95122.1"/>
    </source>
</evidence>
<reference evidence="1" key="1">
    <citation type="journal article" date="2014" name="Int. J. Syst. Evol. Microbiol.">
        <title>Complete genome sequence of Corynebacterium casei LMG S-19264T (=DSM 44701T), isolated from a smear-ripened cheese.</title>
        <authorList>
            <consortium name="US DOE Joint Genome Institute (JGI-PGF)"/>
            <person name="Walter F."/>
            <person name="Albersmeier A."/>
            <person name="Kalinowski J."/>
            <person name="Ruckert C."/>
        </authorList>
    </citation>
    <scope>NUCLEOTIDE SEQUENCE</scope>
    <source>
        <strain evidence="1">CGMCC 1.7081</strain>
    </source>
</reference>
<dbReference type="RefSeq" id="WP_028094214.1">
    <property type="nucleotide sequence ID" value="NZ_BNAP01000014.1"/>
</dbReference>
<comment type="caution">
    <text evidence="1">The sequence shown here is derived from an EMBL/GenBank/DDBJ whole genome shotgun (WGS) entry which is preliminary data.</text>
</comment>
<organism evidence="1 2">
    <name type="scientific">Pseudodonghicola xiamenensis</name>
    <dbReference type="NCBI Taxonomy" id="337702"/>
    <lineage>
        <taxon>Bacteria</taxon>
        <taxon>Pseudomonadati</taxon>
        <taxon>Pseudomonadota</taxon>
        <taxon>Alphaproteobacteria</taxon>
        <taxon>Rhodobacterales</taxon>
        <taxon>Paracoccaceae</taxon>
        <taxon>Pseudodonghicola</taxon>
    </lineage>
</organism>